<dbReference type="InterPro" id="IPR016181">
    <property type="entry name" value="Acyl_CoA_acyltransferase"/>
</dbReference>
<keyword evidence="2" id="KW-0808">Transferase</keyword>
<protein>
    <submittedName>
        <fullName evidence="2">GNAT family N-acetyltransferase</fullName>
        <ecNumber evidence="2">2.3.-.-</ecNumber>
    </submittedName>
</protein>
<keyword evidence="2" id="KW-0012">Acyltransferase</keyword>
<organism evidence="2 3">
    <name type="scientific">Bacillus daqingensis</name>
    <dbReference type="NCBI Taxonomy" id="872396"/>
    <lineage>
        <taxon>Bacteria</taxon>
        <taxon>Bacillati</taxon>
        <taxon>Bacillota</taxon>
        <taxon>Bacilli</taxon>
        <taxon>Bacillales</taxon>
        <taxon>Bacillaceae</taxon>
        <taxon>Bacillus</taxon>
    </lineage>
</organism>
<dbReference type="PROSITE" id="PS51186">
    <property type="entry name" value="GNAT"/>
    <property type="match status" value="1"/>
</dbReference>
<proteinExistence type="predicted"/>
<evidence type="ECO:0000313" key="2">
    <source>
        <dbReference type="EMBL" id="MFC4737679.1"/>
    </source>
</evidence>
<name>A0ABV9P054_9BACI</name>
<accession>A0ABV9P054</accession>
<dbReference type="SUPFAM" id="SSF55729">
    <property type="entry name" value="Acyl-CoA N-acyltransferases (Nat)"/>
    <property type="match status" value="1"/>
</dbReference>
<dbReference type="EMBL" id="JBHSGK010000013">
    <property type="protein sequence ID" value="MFC4737679.1"/>
    <property type="molecule type" value="Genomic_DNA"/>
</dbReference>
<dbReference type="InterPro" id="IPR000182">
    <property type="entry name" value="GNAT_dom"/>
</dbReference>
<dbReference type="CDD" id="cd04301">
    <property type="entry name" value="NAT_SF"/>
    <property type="match status" value="1"/>
</dbReference>
<keyword evidence="3" id="KW-1185">Reference proteome</keyword>
<dbReference type="PANTHER" id="PTHR43617:SF22">
    <property type="entry name" value="L-AMINO ACID N-ACETYLTRANSFERASE AAAT"/>
    <property type="match status" value="1"/>
</dbReference>
<dbReference type="Gene3D" id="3.40.630.30">
    <property type="match status" value="1"/>
</dbReference>
<feature type="domain" description="N-acetyltransferase" evidence="1">
    <location>
        <begin position="17"/>
        <end position="165"/>
    </location>
</feature>
<evidence type="ECO:0000259" key="1">
    <source>
        <dbReference type="PROSITE" id="PS51186"/>
    </source>
</evidence>
<sequence>MYIEQLNETHAPMLAEVMHTVEQEADFMMMAPGERNVTPIKIAEQLKRMEKQASSAVFAAAGNDQFAGYGFVFGSSTERTKHRAYLVMGVRKSSQGQGIGSRLLEHMISWCGENGVMRIELTTVCRNKEAVRLYEKFGFQVEGKKQASLIINDKPEDEYMMARVEDEERSECE</sequence>
<dbReference type="InterPro" id="IPR050276">
    <property type="entry name" value="MshD_Acetyltransferase"/>
</dbReference>
<dbReference type="EC" id="2.3.-.-" evidence="2"/>
<reference evidence="3" key="1">
    <citation type="journal article" date="2019" name="Int. J. Syst. Evol. Microbiol.">
        <title>The Global Catalogue of Microorganisms (GCM) 10K type strain sequencing project: providing services to taxonomists for standard genome sequencing and annotation.</title>
        <authorList>
            <consortium name="The Broad Institute Genomics Platform"/>
            <consortium name="The Broad Institute Genome Sequencing Center for Infectious Disease"/>
            <person name="Wu L."/>
            <person name="Ma J."/>
        </authorList>
    </citation>
    <scope>NUCLEOTIDE SEQUENCE [LARGE SCALE GENOMIC DNA]</scope>
    <source>
        <strain evidence="3">JCM 12165</strain>
    </source>
</reference>
<dbReference type="RefSeq" id="WP_377910267.1">
    <property type="nucleotide sequence ID" value="NZ_JBHSGK010000013.1"/>
</dbReference>
<dbReference type="Proteomes" id="UP001595896">
    <property type="component" value="Unassembled WGS sequence"/>
</dbReference>
<evidence type="ECO:0000313" key="3">
    <source>
        <dbReference type="Proteomes" id="UP001595896"/>
    </source>
</evidence>
<comment type="caution">
    <text evidence="2">The sequence shown here is derived from an EMBL/GenBank/DDBJ whole genome shotgun (WGS) entry which is preliminary data.</text>
</comment>
<dbReference type="GO" id="GO:0016746">
    <property type="term" value="F:acyltransferase activity"/>
    <property type="evidence" value="ECO:0007669"/>
    <property type="project" value="UniProtKB-KW"/>
</dbReference>
<dbReference type="PANTHER" id="PTHR43617">
    <property type="entry name" value="L-AMINO ACID N-ACETYLTRANSFERASE"/>
    <property type="match status" value="1"/>
</dbReference>
<dbReference type="Pfam" id="PF00583">
    <property type="entry name" value="Acetyltransf_1"/>
    <property type="match status" value="1"/>
</dbReference>
<gene>
    <name evidence="2" type="ORF">ACFO4L_13830</name>
</gene>